<keyword evidence="2" id="KW-1185">Reference proteome</keyword>
<dbReference type="EMBL" id="QKZV01000004">
    <property type="protein sequence ID" value="PZX62878.1"/>
    <property type="molecule type" value="Genomic_DNA"/>
</dbReference>
<evidence type="ECO:0000313" key="1">
    <source>
        <dbReference type="EMBL" id="PZX62878.1"/>
    </source>
</evidence>
<dbReference type="Proteomes" id="UP000249720">
    <property type="component" value="Unassembled WGS sequence"/>
</dbReference>
<evidence type="ECO:0000313" key="2">
    <source>
        <dbReference type="Proteomes" id="UP000249720"/>
    </source>
</evidence>
<organism evidence="1 2">
    <name type="scientific">Hydrotalea sandarakina</name>
    <dbReference type="NCBI Taxonomy" id="1004304"/>
    <lineage>
        <taxon>Bacteria</taxon>
        <taxon>Pseudomonadati</taxon>
        <taxon>Bacteroidota</taxon>
        <taxon>Chitinophagia</taxon>
        <taxon>Chitinophagales</taxon>
        <taxon>Chitinophagaceae</taxon>
        <taxon>Hydrotalea</taxon>
    </lineage>
</organism>
<protein>
    <submittedName>
        <fullName evidence="1">Uncharacterized protein</fullName>
    </submittedName>
</protein>
<name>A0A2W7RQ41_9BACT</name>
<accession>A0A2W7RQ41</accession>
<sequence length="125" mass="14306">MLKKLVILLMLAGIGGETFQTNFIELYYRLNTAAITQQYCINKDKPQMHCNGQCHLAKQLKKATQPESSNSSNSKSFKLIDLFANTYNGYTYTSLQVHQKYYIVKSAFIPTGYYNLCFHPPTIYA</sequence>
<dbReference type="RefSeq" id="WP_111294975.1">
    <property type="nucleotide sequence ID" value="NZ_QKZV01000004.1"/>
</dbReference>
<proteinExistence type="predicted"/>
<gene>
    <name evidence="1" type="ORF">LX80_01572</name>
</gene>
<comment type="caution">
    <text evidence="1">The sequence shown here is derived from an EMBL/GenBank/DDBJ whole genome shotgun (WGS) entry which is preliminary data.</text>
</comment>
<dbReference type="OrthoDB" id="980645at2"/>
<dbReference type="AlphaFoldDB" id="A0A2W7RQ41"/>
<reference evidence="1 2" key="1">
    <citation type="submission" date="2018-06" db="EMBL/GenBank/DDBJ databases">
        <title>Genomic Encyclopedia of Archaeal and Bacterial Type Strains, Phase II (KMG-II): from individual species to whole genera.</title>
        <authorList>
            <person name="Goeker M."/>
        </authorList>
    </citation>
    <scope>NUCLEOTIDE SEQUENCE [LARGE SCALE GENOMIC DNA]</scope>
    <source>
        <strain evidence="1 2">DSM 23241</strain>
    </source>
</reference>